<dbReference type="PANTHER" id="PTHR43795">
    <property type="entry name" value="BIFUNCTIONAL ASPARTATE AMINOTRANSFERASE AND GLUTAMATE/ASPARTATE-PREPHENATE AMINOTRANSFERASE-RELATED"/>
    <property type="match status" value="1"/>
</dbReference>
<sequence length="369" mass="40697">MQKKLLQRANAGLKLSPQQLLLNDTITGSPRLKTAIANVLNRYVKPATPLKGSHILATNGVASAIEHCSWALCDPGDGVLVGRPYFRGFNRDICLRPGSKLIQVSFDGADPLDVSVASRYEEVIVRSREEGGCAIRAIMPCNPHNPLGRCYSRAFLVELMKICQRYSVHLVSDEIYALSVWRRGRDGEVVMEEFTSVLAIDCDGLIDPALVHVLWRVSKDFGANGMQLGAVISPGNPDLLEAVRGAAQYSSVCGLGDYLTASILNDEEFVDSFVAESNKTLAVNYGYVVAFLDEHGIPYARGSNAGFFIWTDLWVKSRELAEKFALRKVHLGIGEDFGSEQPGWFRITFSQKREWLDEGLKRILDAIGS</sequence>
<accession>A0ABR4K8B5</accession>
<dbReference type="SUPFAM" id="SSF53383">
    <property type="entry name" value="PLP-dependent transferases"/>
    <property type="match status" value="1"/>
</dbReference>
<name>A0ABR4K8B5_9EURO</name>
<dbReference type="PANTHER" id="PTHR43795:SF63">
    <property type="entry name" value="PUTATIVE (AFU_ORTHOLOGUE AFUA_4G00630)-RELATED"/>
    <property type="match status" value="1"/>
</dbReference>
<keyword evidence="4" id="KW-1185">Reference proteome</keyword>
<dbReference type="EMBL" id="JBFXLU010000050">
    <property type="protein sequence ID" value="KAL2848396.1"/>
    <property type="molecule type" value="Genomic_DNA"/>
</dbReference>
<protein>
    <submittedName>
        <fullName evidence="3">Pyridoxal phosphate-dependent transferase</fullName>
    </submittedName>
</protein>
<reference evidence="3 4" key="1">
    <citation type="submission" date="2024-07" db="EMBL/GenBank/DDBJ databases">
        <title>Section-level genome sequencing and comparative genomics of Aspergillus sections Usti and Cavernicolus.</title>
        <authorList>
            <consortium name="Lawrence Berkeley National Laboratory"/>
            <person name="Nybo J.L."/>
            <person name="Vesth T.C."/>
            <person name="Theobald S."/>
            <person name="Frisvad J.C."/>
            <person name="Larsen T.O."/>
            <person name="Kjaerboelling I."/>
            <person name="Rothschild-Mancinelli K."/>
            <person name="Lyhne E.K."/>
            <person name="Kogle M.E."/>
            <person name="Barry K."/>
            <person name="Clum A."/>
            <person name="Na H."/>
            <person name="Ledsgaard L."/>
            <person name="Lin J."/>
            <person name="Lipzen A."/>
            <person name="Kuo A."/>
            <person name="Riley R."/>
            <person name="Mondo S."/>
            <person name="Labutti K."/>
            <person name="Haridas S."/>
            <person name="Pangalinan J."/>
            <person name="Salamov A.A."/>
            <person name="Simmons B.A."/>
            <person name="Magnuson J.K."/>
            <person name="Chen J."/>
            <person name="Drula E."/>
            <person name="Henrissat B."/>
            <person name="Wiebenga A."/>
            <person name="Lubbers R.J."/>
            <person name="Gomes A.C."/>
            <person name="Makela M.R."/>
            <person name="Stajich J."/>
            <person name="Grigoriev I.V."/>
            <person name="Mortensen U.H."/>
            <person name="De Vries R.P."/>
            <person name="Baker S.E."/>
            <person name="Andersen M.R."/>
        </authorList>
    </citation>
    <scope>NUCLEOTIDE SEQUENCE [LARGE SCALE GENOMIC DNA]</scope>
    <source>
        <strain evidence="3 4">CBS 123904</strain>
    </source>
</reference>
<evidence type="ECO:0000313" key="3">
    <source>
        <dbReference type="EMBL" id="KAL2848396.1"/>
    </source>
</evidence>
<feature type="domain" description="Aminotransferase class I/classII large" evidence="2">
    <location>
        <begin position="16"/>
        <end position="363"/>
    </location>
</feature>
<dbReference type="InterPro" id="IPR015421">
    <property type="entry name" value="PyrdxlP-dep_Trfase_major"/>
</dbReference>
<dbReference type="InterPro" id="IPR004839">
    <property type="entry name" value="Aminotransferase_I/II_large"/>
</dbReference>
<evidence type="ECO:0000259" key="2">
    <source>
        <dbReference type="Pfam" id="PF00155"/>
    </source>
</evidence>
<dbReference type="InterPro" id="IPR015422">
    <property type="entry name" value="PyrdxlP-dep_Trfase_small"/>
</dbReference>
<dbReference type="CDD" id="cd00609">
    <property type="entry name" value="AAT_like"/>
    <property type="match status" value="1"/>
</dbReference>
<dbReference type="Pfam" id="PF00155">
    <property type="entry name" value="Aminotran_1_2"/>
    <property type="match status" value="1"/>
</dbReference>
<organism evidence="3 4">
    <name type="scientific">Aspergillus pseudoustus</name>
    <dbReference type="NCBI Taxonomy" id="1810923"/>
    <lineage>
        <taxon>Eukaryota</taxon>
        <taxon>Fungi</taxon>
        <taxon>Dikarya</taxon>
        <taxon>Ascomycota</taxon>
        <taxon>Pezizomycotina</taxon>
        <taxon>Eurotiomycetes</taxon>
        <taxon>Eurotiomycetidae</taxon>
        <taxon>Eurotiales</taxon>
        <taxon>Aspergillaceae</taxon>
        <taxon>Aspergillus</taxon>
        <taxon>Aspergillus subgen. Nidulantes</taxon>
    </lineage>
</organism>
<comment type="caution">
    <text evidence="3">The sequence shown here is derived from an EMBL/GenBank/DDBJ whole genome shotgun (WGS) entry which is preliminary data.</text>
</comment>
<keyword evidence="1" id="KW-0663">Pyridoxal phosphate</keyword>
<dbReference type="InterPro" id="IPR050478">
    <property type="entry name" value="Ethylene_sulfur-biosynth"/>
</dbReference>
<gene>
    <name evidence="3" type="ORF">BJY01DRAFT_233963</name>
</gene>
<dbReference type="GO" id="GO:0016740">
    <property type="term" value="F:transferase activity"/>
    <property type="evidence" value="ECO:0007669"/>
    <property type="project" value="UniProtKB-KW"/>
</dbReference>
<dbReference type="Proteomes" id="UP001610446">
    <property type="component" value="Unassembled WGS sequence"/>
</dbReference>
<evidence type="ECO:0000313" key="4">
    <source>
        <dbReference type="Proteomes" id="UP001610446"/>
    </source>
</evidence>
<evidence type="ECO:0000256" key="1">
    <source>
        <dbReference type="ARBA" id="ARBA00022898"/>
    </source>
</evidence>
<proteinExistence type="predicted"/>
<keyword evidence="3" id="KW-0808">Transferase</keyword>
<dbReference type="PRINTS" id="PR00753">
    <property type="entry name" value="ACCSYNTHASE"/>
</dbReference>
<dbReference type="InterPro" id="IPR015424">
    <property type="entry name" value="PyrdxlP-dep_Trfase"/>
</dbReference>
<dbReference type="Gene3D" id="3.90.1150.10">
    <property type="entry name" value="Aspartate Aminotransferase, domain 1"/>
    <property type="match status" value="1"/>
</dbReference>
<dbReference type="Gene3D" id="3.40.640.10">
    <property type="entry name" value="Type I PLP-dependent aspartate aminotransferase-like (Major domain)"/>
    <property type="match status" value="1"/>
</dbReference>